<organism evidence="1 2">
    <name type="scientific">Novosphingobium pokkalii</name>
    <dbReference type="NCBI Taxonomy" id="1770194"/>
    <lineage>
        <taxon>Bacteria</taxon>
        <taxon>Pseudomonadati</taxon>
        <taxon>Pseudomonadota</taxon>
        <taxon>Alphaproteobacteria</taxon>
        <taxon>Sphingomonadales</taxon>
        <taxon>Sphingomonadaceae</taxon>
        <taxon>Novosphingobium</taxon>
    </lineage>
</organism>
<evidence type="ECO:0008006" key="3">
    <source>
        <dbReference type="Google" id="ProtNLM"/>
    </source>
</evidence>
<name>A0ABV7V846_9SPHN</name>
<comment type="caution">
    <text evidence="1">The sequence shown here is derived from an EMBL/GenBank/DDBJ whole genome shotgun (WGS) entry which is preliminary data.</text>
</comment>
<dbReference type="SUPFAM" id="SSF48452">
    <property type="entry name" value="TPR-like"/>
    <property type="match status" value="1"/>
</dbReference>
<gene>
    <name evidence="1" type="ORF">ACFOOT_17905</name>
</gene>
<reference evidence="2" key="1">
    <citation type="journal article" date="2019" name="Int. J. Syst. Evol. Microbiol.">
        <title>The Global Catalogue of Microorganisms (GCM) 10K type strain sequencing project: providing services to taxonomists for standard genome sequencing and annotation.</title>
        <authorList>
            <consortium name="The Broad Institute Genomics Platform"/>
            <consortium name="The Broad Institute Genome Sequencing Center for Infectious Disease"/>
            <person name="Wu L."/>
            <person name="Ma J."/>
        </authorList>
    </citation>
    <scope>NUCLEOTIDE SEQUENCE [LARGE SCALE GENOMIC DNA]</scope>
    <source>
        <strain evidence="2">KCTC 42224</strain>
    </source>
</reference>
<evidence type="ECO:0000313" key="2">
    <source>
        <dbReference type="Proteomes" id="UP001595683"/>
    </source>
</evidence>
<keyword evidence="2" id="KW-1185">Reference proteome</keyword>
<evidence type="ECO:0000313" key="1">
    <source>
        <dbReference type="EMBL" id="MFC3673300.1"/>
    </source>
</evidence>
<accession>A0ABV7V846</accession>
<dbReference type="RefSeq" id="WP_191323970.1">
    <property type="nucleotide sequence ID" value="NZ_BMZP01000006.1"/>
</dbReference>
<dbReference type="Gene3D" id="1.25.40.10">
    <property type="entry name" value="Tetratricopeptide repeat domain"/>
    <property type="match status" value="1"/>
</dbReference>
<dbReference type="InterPro" id="IPR011990">
    <property type="entry name" value="TPR-like_helical_dom_sf"/>
</dbReference>
<sequence length="404" mass="43675">MADLAMAQPRVPGWLSIAGAVALACYGTVAAISGADRLSTTPDSTTRGLVGWPYDTMSARMRAMDALDMNQPAEAERLAARAVASDPMDPVAIGVLGRARQAQGRSQAAEAAFRVSGNMGWRDVATQLYWIDRGLDLGDANVAAQRLDAIMRQFPDNTSRDALINDVTASVEGRTALAARFAQGAPWQAAFLLTPDDTPPEVLLQRADVIRRAPRHTFACDRMAWLTAALAKANLMDEAQEVWLRSCDAGTSLVHDGDFANLNLDNQSRASLFDWRVPAVGDIEMLVNEPTPTTGGLRQVDVRVNGASTQPVLQQMLVLPAGRYRISWTMPEADGLALRSLRVGMGCTFDQGLAQTPTRLPDGKDRVGTEILLDSTCRLRPLAFWLAPSVDVHIADVKLERVGN</sequence>
<dbReference type="Proteomes" id="UP001595683">
    <property type="component" value="Unassembled WGS sequence"/>
</dbReference>
<protein>
    <recommendedName>
        <fullName evidence="3">Tetratricopeptide repeat protein</fullName>
    </recommendedName>
</protein>
<proteinExistence type="predicted"/>
<dbReference type="EMBL" id="JBHRYE010000041">
    <property type="protein sequence ID" value="MFC3673300.1"/>
    <property type="molecule type" value="Genomic_DNA"/>
</dbReference>